<evidence type="ECO:0000256" key="1">
    <source>
        <dbReference type="SAM" id="Phobius"/>
    </source>
</evidence>
<dbReference type="EMBL" id="LSRX01000009">
    <property type="protein sequence ID" value="OLQ14895.1"/>
    <property type="molecule type" value="Genomic_DNA"/>
</dbReference>
<keyword evidence="1" id="KW-0472">Membrane</keyword>
<feature type="chain" id="PRO_5013385369" description="SRCR domain-containing protein" evidence="2">
    <location>
        <begin position="19"/>
        <end position="218"/>
    </location>
</feature>
<reference evidence="3 4" key="1">
    <citation type="submission" date="2016-02" db="EMBL/GenBank/DDBJ databases">
        <title>Genome analysis of coral dinoflagellate symbionts highlights evolutionary adaptations to a symbiotic lifestyle.</title>
        <authorList>
            <person name="Aranda M."/>
            <person name="Li Y."/>
            <person name="Liew Y.J."/>
            <person name="Baumgarten S."/>
            <person name="Simakov O."/>
            <person name="Wilson M."/>
            <person name="Piel J."/>
            <person name="Ashoor H."/>
            <person name="Bougouffa S."/>
            <person name="Bajic V.B."/>
            <person name="Ryu T."/>
            <person name="Ravasi T."/>
            <person name="Bayer T."/>
            <person name="Micklem G."/>
            <person name="Kim H."/>
            <person name="Bhak J."/>
            <person name="Lajeunesse T.C."/>
            <person name="Voolstra C.R."/>
        </authorList>
    </citation>
    <scope>NUCLEOTIDE SEQUENCE [LARGE SCALE GENOMIC DNA]</scope>
    <source>
        <strain evidence="3 4">CCMP2467</strain>
    </source>
</reference>
<evidence type="ECO:0000313" key="4">
    <source>
        <dbReference type="Proteomes" id="UP000186817"/>
    </source>
</evidence>
<dbReference type="AlphaFoldDB" id="A0A1Q9F5C5"/>
<name>A0A1Q9F5C5_SYMMI</name>
<evidence type="ECO:0000313" key="3">
    <source>
        <dbReference type="EMBL" id="OLQ14895.1"/>
    </source>
</evidence>
<dbReference type="OrthoDB" id="426602at2759"/>
<protein>
    <recommendedName>
        <fullName evidence="5">SRCR domain-containing protein</fullName>
    </recommendedName>
</protein>
<organism evidence="3 4">
    <name type="scientific">Symbiodinium microadriaticum</name>
    <name type="common">Dinoflagellate</name>
    <name type="synonym">Zooxanthella microadriatica</name>
    <dbReference type="NCBI Taxonomy" id="2951"/>
    <lineage>
        <taxon>Eukaryota</taxon>
        <taxon>Sar</taxon>
        <taxon>Alveolata</taxon>
        <taxon>Dinophyceae</taxon>
        <taxon>Suessiales</taxon>
        <taxon>Symbiodiniaceae</taxon>
        <taxon>Symbiodinium</taxon>
    </lineage>
</organism>
<keyword evidence="4" id="KW-1185">Reference proteome</keyword>
<gene>
    <name evidence="3" type="ORF">AK812_SmicGene890</name>
</gene>
<evidence type="ECO:0008006" key="5">
    <source>
        <dbReference type="Google" id="ProtNLM"/>
    </source>
</evidence>
<sequence>MAHRQVFSAMGFLAAAAAEIAVCPGESERYGDRKCNHDPTHRVCANLLDSSGKPLAWGSNGNLSRRTFWEITGQSAFQWDDRIRANHGDSWCICMWATARLIETVGCENIHLNCAATDVAYVKSSYQDSGVSLASAKSCLERKCPKQSLPQPLDDASLPASVPGSMPQRSMAKWMPSSFLPLKLGGVLVALIAGVAMYVRSPGRQDTQLREVELERAL</sequence>
<evidence type="ECO:0000256" key="2">
    <source>
        <dbReference type="SAM" id="SignalP"/>
    </source>
</evidence>
<keyword evidence="2" id="KW-0732">Signal</keyword>
<keyword evidence="1" id="KW-0812">Transmembrane</keyword>
<feature type="signal peptide" evidence="2">
    <location>
        <begin position="1"/>
        <end position="18"/>
    </location>
</feature>
<dbReference type="Proteomes" id="UP000186817">
    <property type="component" value="Unassembled WGS sequence"/>
</dbReference>
<accession>A0A1Q9F5C5</accession>
<feature type="transmembrane region" description="Helical" evidence="1">
    <location>
        <begin position="179"/>
        <end position="199"/>
    </location>
</feature>
<proteinExistence type="predicted"/>
<comment type="caution">
    <text evidence="3">The sequence shown here is derived from an EMBL/GenBank/DDBJ whole genome shotgun (WGS) entry which is preliminary data.</text>
</comment>
<keyword evidence="1" id="KW-1133">Transmembrane helix</keyword>